<dbReference type="RGD" id="150341139">
    <property type="gene designation" value="ENSRNOG00000067513"/>
</dbReference>
<dbReference type="PANTHER" id="PTHR24211:SF1">
    <property type="entry name" value="TESTIN"/>
    <property type="match status" value="1"/>
</dbReference>
<evidence type="ECO:0000256" key="5">
    <source>
        <dbReference type="ARBA" id="ARBA00022833"/>
    </source>
</evidence>
<dbReference type="SUPFAM" id="SSF57716">
    <property type="entry name" value="Glucocorticoid receptor-like (DNA-binding domain)"/>
    <property type="match status" value="2"/>
</dbReference>
<evidence type="ECO:0000256" key="2">
    <source>
        <dbReference type="ARBA" id="ARBA00022490"/>
    </source>
</evidence>
<dbReference type="PROSITE" id="PS51303">
    <property type="entry name" value="PET"/>
    <property type="match status" value="1"/>
</dbReference>
<dbReference type="Proteomes" id="UP000002494">
    <property type="component" value="Chromosome X"/>
</dbReference>
<evidence type="ECO:0000313" key="11">
    <source>
        <dbReference type="Proteomes" id="UP000002494"/>
    </source>
</evidence>
<dbReference type="InterPro" id="IPR010442">
    <property type="entry name" value="PET_domain"/>
</dbReference>
<reference evidence="10" key="1">
    <citation type="submission" date="2024-01" db="EMBL/GenBank/DDBJ databases">
        <title>GRCr8: a new rat reference genome assembly contstructed from accurate long reads and long range scaffolding.</title>
        <authorList>
            <person name="Doris P.A."/>
            <person name="Kalbfleisch T."/>
            <person name="Li K."/>
            <person name="Howe K."/>
            <person name="Wood J."/>
        </authorList>
    </citation>
    <scope>NUCLEOTIDE SEQUENCE [LARGE SCALE GENOMIC DNA]</scope>
    <source>
        <strain evidence="10">Brown Norway</strain>
    </source>
</reference>
<organism evidence="10 11">
    <name type="scientific">Rattus norvegicus</name>
    <name type="common">Rat</name>
    <dbReference type="NCBI Taxonomy" id="10116"/>
    <lineage>
        <taxon>Eukaryota</taxon>
        <taxon>Metazoa</taxon>
        <taxon>Chordata</taxon>
        <taxon>Craniata</taxon>
        <taxon>Vertebrata</taxon>
        <taxon>Euteleostomi</taxon>
        <taxon>Mammalia</taxon>
        <taxon>Eutheria</taxon>
        <taxon>Euarchontoglires</taxon>
        <taxon>Glires</taxon>
        <taxon>Rodentia</taxon>
        <taxon>Myomorpha</taxon>
        <taxon>Muroidea</taxon>
        <taxon>Muridae</taxon>
        <taxon>Murinae</taxon>
        <taxon>Rattus</taxon>
    </lineage>
</organism>
<proteinExistence type="predicted"/>
<evidence type="ECO:0000313" key="10">
    <source>
        <dbReference type="Ensembl" id="ENSRNOP00000089327.1"/>
    </source>
</evidence>
<dbReference type="AGR" id="RGD:150341139"/>
<comment type="subcellular location">
    <subcellularLocation>
        <location evidence="1">Cytoplasm</location>
    </subcellularLocation>
</comment>
<feature type="domain" description="LIM zinc-binding" evidence="8">
    <location>
        <begin position="319"/>
        <end position="381"/>
    </location>
</feature>
<dbReference type="InterPro" id="IPR047120">
    <property type="entry name" value="Pk/Esn/Tes"/>
</dbReference>
<dbReference type="GO" id="GO:0008270">
    <property type="term" value="F:zinc ion binding"/>
    <property type="evidence" value="ECO:0007669"/>
    <property type="project" value="InterPro"/>
</dbReference>
<name>A0A8I6AKQ8_RAT</name>
<keyword evidence="2" id="KW-0963">Cytoplasm</keyword>
<dbReference type="PROSITE" id="PS50023">
    <property type="entry name" value="LIM_DOMAIN_2"/>
    <property type="match status" value="2"/>
</dbReference>
<keyword evidence="3 7" id="KW-0479">Metal-binding</keyword>
<evidence type="ECO:0000256" key="6">
    <source>
        <dbReference type="ARBA" id="ARBA00023038"/>
    </source>
</evidence>
<dbReference type="Gene3D" id="2.10.110.10">
    <property type="entry name" value="Cysteine Rich Protein"/>
    <property type="match status" value="3"/>
</dbReference>
<evidence type="ECO:0000256" key="4">
    <source>
        <dbReference type="ARBA" id="ARBA00022737"/>
    </source>
</evidence>
<evidence type="ECO:0008006" key="13">
    <source>
        <dbReference type="Google" id="ProtNLM"/>
    </source>
</evidence>
<dbReference type="InterPro" id="IPR001781">
    <property type="entry name" value="Znf_LIM"/>
</dbReference>
<reference evidence="10" key="2">
    <citation type="submission" date="2025-08" db="UniProtKB">
        <authorList>
            <consortium name="Ensembl"/>
        </authorList>
    </citation>
    <scope>IDENTIFICATION</scope>
    <source>
        <strain evidence="10">Brown Norway</strain>
    </source>
</reference>
<keyword evidence="6 7" id="KW-0440">LIM domain</keyword>
<feature type="domain" description="LIM zinc-binding" evidence="8">
    <location>
        <begin position="206"/>
        <end position="271"/>
    </location>
</feature>
<dbReference type="GO" id="GO:0005737">
    <property type="term" value="C:cytoplasm"/>
    <property type="evidence" value="ECO:0007669"/>
    <property type="project" value="UniProtKB-SubCell"/>
</dbReference>
<reference evidence="10" key="3">
    <citation type="submission" date="2025-09" db="UniProtKB">
        <authorList>
            <consortium name="Ensembl"/>
        </authorList>
    </citation>
    <scope>IDENTIFICATION</scope>
    <source>
        <strain evidence="10">Brown Norway</strain>
    </source>
</reference>
<dbReference type="CDD" id="cd09419">
    <property type="entry name" value="LIM3_Testin"/>
    <property type="match status" value="1"/>
</dbReference>
<evidence type="ECO:0000256" key="7">
    <source>
        <dbReference type="PROSITE-ProRule" id="PRU00125"/>
    </source>
</evidence>
<keyword evidence="11" id="KW-1185">Reference proteome</keyword>
<dbReference type="OMA" id="CKENCAG"/>
<keyword evidence="5 7" id="KW-0862">Zinc</keyword>
<dbReference type="AlphaFoldDB" id="A0A8I6AKQ8"/>
<accession>A0A8I6AKQ8</accession>
<dbReference type="InterPro" id="IPR034960">
    <property type="entry name" value="LIM3_Testin"/>
</dbReference>
<evidence type="ECO:0000256" key="3">
    <source>
        <dbReference type="ARBA" id="ARBA00022723"/>
    </source>
</evidence>
<gene>
    <name evidence="12" type="primary">ENSRNOG00000067513</name>
</gene>
<dbReference type="PANTHER" id="PTHR24211">
    <property type="entry name" value="LIM DOMAIN-CONTAINING PROTEIN"/>
    <property type="match status" value="1"/>
</dbReference>
<evidence type="ECO:0000259" key="9">
    <source>
        <dbReference type="PROSITE" id="PS51303"/>
    </source>
</evidence>
<evidence type="ECO:0000313" key="12">
    <source>
        <dbReference type="RGD" id="150341139"/>
    </source>
</evidence>
<dbReference type="Pfam" id="PF00412">
    <property type="entry name" value="LIM"/>
    <property type="match status" value="3"/>
</dbReference>
<dbReference type="CDD" id="cd09829">
    <property type="entry name" value="PET_testin"/>
    <property type="match status" value="1"/>
</dbReference>
<dbReference type="Pfam" id="PF06297">
    <property type="entry name" value="PET"/>
    <property type="match status" value="1"/>
</dbReference>
<sequence>ILKLIKIKKMFLRHFHEQGFGPPCLKCKENCAGFELHCWKKICHNCKFGQEEHGILLNETLMYKHNVMTNPIDAKKNFFINIVTCVWDTPVQNQKRAMQYMKILPKEKHTVSGSERTQYLKKKLAKQFPEHDQNPSKCHELSPQVVKKMESFVKKLKREALGVGEVKFLSEMNAQGDKMHYPAGFKNIPEAVSSIDISAEFKKSQFSCYYYNDIIKEGDPTIFAERAGYDKLWHTACFTCSICGKILEHMIYFWKGGKLYCGRHYCDSENNEYTKAENKNWNLNHFCCFVCKNILIGKIYVTVNGTPVCKPCYMKNHAVICQGCHNPIDPEGQRIVYNNFSWHESTECFLCSCCSKCLFGQKFIPVEGMIFCSMECKKMVS</sequence>
<dbReference type="Ensembl" id="ENSRNOT00000113686.2">
    <property type="protein sequence ID" value="ENSRNOP00000089327.1"/>
    <property type="gene ID" value="ENSRNOG00000067513.2"/>
</dbReference>
<dbReference type="InterPro" id="IPR033724">
    <property type="entry name" value="PET_testin"/>
</dbReference>
<dbReference type="FunFam" id="2.10.110.10:FF:000061">
    <property type="entry name" value="Testin"/>
    <property type="match status" value="1"/>
</dbReference>
<dbReference type="SMART" id="SM00132">
    <property type="entry name" value="LIM"/>
    <property type="match status" value="3"/>
</dbReference>
<evidence type="ECO:0000256" key="1">
    <source>
        <dbReference type="ARBA" id="ARBA00004496"/>
    </source>
</evidence>
<evidence type="ECO:0000259" key="8">
    <source>
        <dbReference type="PROSITE" id="PS50023"/>
    </source>
</evidence>
<feature type="domain" description="PET" evidence="9">
    <location>
        <begin position="66"/>
        <end position="173"/>
    </location>
</feature>
<protein>
    <recommendedName>
        <fullName evidence="13">Testin</fullName>
    </recommendedName>
</protein>
<dbReference type="GeneTree" id="ENSGT00940000155993"/>
<keyword evidence="4" id="KW-0677">Repeat</keyword>